<reference evidence="3 4" key="1">
    <citation type="submission" date="2019-06" db="EMBL/GenBank/DDBJ databases">
        <title>Sequencing the genomes of 1000 actinobacteria strains.</title>
        <authorList>
            <person name="Klenk H.-P."/>
        </authorList>
    </citation>
    <scope>NUCLEOTIDE SEQUENCE [LARGE SCALE GENOMIC DNA]</scope>
    <source>
        <strain evidence="3 4">DSM 45301</strain>
    </source>
</reference>
<dbReference type="InterPro" id="IPR020904">
    <property type="entry name" value="Sc_DH/Rdtase_CS"/>
</dbReference>
<evidence type="ECO:0000256" key="1">
    <source>
        <dbReference type="ARBA" id="ARBA00006484"/>
    </source>
</evidence>
<dbReference type="Pfam" id="PF13561">
    <property type="entry name" value="adh_short_C2"/>
    <property type="match status" value="1"/>
</dbReference>
<dbReference type="PROSITE" id="PS00061">
    <property type="entry name" value="ADH_SHORT"/>
    <property type="match status" value="1"/>
</dbReference>
<dbReference type="PANTHER" id="PTHR24321:SF8">
    <property type="entry name" value="ESTRADIOL 17-BETA-DEHYDROGENASE 8-RELATED"/>
    <property type="match status" value="1"/>
</dbReference>
<dbReference type="PRINTS" id="PR00081">
    <property type="entry name" value="GDHRDH"/>
</dbReference>
<dbReference type="InterPro" id="IPR036291">
    <property type="entry name" value="NAD(P)-bd_dom_sf"/>
</dbReference>
<evidence type="ECO:0000313" key="3">
    <source>
        <dbReference type="EMBL" id="TQM11911.1"/>
    </source>
</evidence>
<sequence>MGSLQGKVAVITGGASGIGRATAVRFAQEGADVVLGDLADGTETVRLVEKLERRAVFVRTDTTSEADCDALVAAAVAEFGRVDVGVASAGIATAAGMSNVEARAAGGDATHVVNIDTDAFRKVLDVNVLGVMMTDRALARQMLAQGDGGAIINIASSAAKIPLAGASPYCVSKAGVWMLTKVMALELATTGIRVNAVGPGYTATPMIGGIEDNAAAYGAAMSITPMNRLGTPEEQAAACLFLATDESSFMTGQMLHPAGGQFTG</sequence>
<dbReference type="OrthoDB" id="20590at2"/>
<evidence type="ECO:0000313" key="4">
    <source>
        <dbReference type="Proteomes" id="UP000315677"/>
    </source>
</evidence>
<accession>A0A543DRG3</accession>
<dbReference type="SUPFAM" id="SSF51735">
    <property type="entry name" value="NAD(P)-binding Rossmann-fold domains"/>
    <property type="match status" value="1"/>
</dbReference>
<dbReference type="InterPro" id="IPR002347">
    <property type="entry name" value="SDR_fam"/>
</dbReference>
<organism evidence="3 4">
    <name type="scientific">Pseudonocardia kunmingensis</name>
    <dbReference type="NCBI Taxonomy" id="630975"/>
    <lineage>
        <taxon>Bacteria</taxon>
        <taxon>Bacillati</taxon>
        <taxon>Actinomycetota</taxon>
        <taxon>Actinomycetes</taxon>
        <taxon>Pseudonocardiales</taxon>
        <taxon>Pseudonocardiaceae</taxon>
        <taxon>Pseudonocardia</taxon>
    </lineage>
</organism>
<comment type="caution">
    <text evidence="3">The sequence shown here is derived from an EMBL/GenBank/DDBJ whole genome shotgun (WGS) entry which is preliminary data.</text>
</comment>
<dbReference type="PANTHER" id="PTHR24321">
    <property type="entry name" value="DEHYDROGENASES, SHORT CHAIN"/>
    <property type="match status" value="1"/>
</dbReference>
<dbReference type="Proteomes" id="UP000315677">
    <property type="component" value="Unassembled WGS sequence"/>
</dbReference>
<evidence type="ECO:0000256" key="2">
    <source>
        <dbReference type="ARBA" id="ARBA00023002"/>
    </source>
</evidence>
<dbReference type="FunFam" id="3.40.50.720:FF:000084">
    <property type="entry name" value="Short-chain dehydrogenase reductase"/>
    <property type="match status" value="1"/>
</dbReference>
<gene>
    <name evidence="3" type="ORF">FB558_4484</name>
</gene>
<proteinExistence type="inferred from homology"/>
<keyword evidence="2" id="KW-0560">Oxidoreductase</keyword>
<protein>
    <submittedName>
        <fullName evidence="3">NAD(P)-dependent dehydrogenase (Short-subunit alcohol dehydrogenase family)</fullName>
    </submittedName>
</protein>
<dbReference type="PRINTS" id="PR00080">
    <property type="entry name" value="SDRFAMILY"/>
</dbReference>
<dbReference type="Gene3D" id="3.40.50.720">
    <property type="entry name" value="NAD(P)-binding Rossmann-like Domain"/>
    <property type="match status" value="1"/>
</dbReference>
<dbReference type="RefSeq" id="WP_142056330.1">
    <property type="nucleotide sequence ID" value="NZ_VFPA01000002.1"/>
</dbReference>
<comment type="similarity">
    <text evidence="1">Belongs to the short-chain dehydrogenases/reductases (SDR) family.</text>
</comment>
<dbReference type="AlphaFoldDB" id="A0A543DRG3"/>
<keyword evidence="4" id="KW-1185">Reference proteome</keyword>
<name>A0A543DRG3_9PSEU</name>
<dbReference type="CDD" id="cd05233">
    <property type="entry name" value="SDR_c"/>
    <property type="match status" value="1"/>
</dbReference>
<dbReference type="GO" id="GO:0016491">
    <property type="term" value="F:oxidoreductase activity"/>
    <property type="evidence" value="ECO:0007669"/>
    <property type="project" value="UniProtKB-KW"/>
</dbReference>
<dbReference type="EMBL" id="VFPA01000002">
    <property type="protein sequence ID" value="TQM11911.1"/>
    <property type="molecule type" value="Genomic_DNA"/>
</dbReference>